<protein>
    <submittedName>
        <fullName evidence="1">Uncharacterized protein</fullName>
    </submittedName>
</protein>
<organism evidence="1">
    <name type="scientific">uncultured Sulfurovum sp</name>
    <dbReference type="NCBI Taxonomy" id="269237"/>
    <lineage>
        <taxon>Bacteria</taxon>
        <taxon>Pseudomonadati</taxon>
        <taxon>Campylobacterota</taxon>
        <taxon>Epsilonproteobacteria</taxon>
        <taxon>Campylobacterales</taxon>
        <taxon>Sulfurovaceae</taxon>
        <taxon>Sulfurovum</taxon>
        <taxon>environmental samples</taxon>
    </lineage>
</organism>
<sequence>MLKSKVALSACLLGCTCRYDGNNNLNENLLILLDAYEIVPFCPEDHCFGTPRPTMDLVKNEDNVEAISNETQKNISRPIREYAQNFFRVNPNITLFIGKDRSPSCAVKSGKIYDVEKNLLDKKGTGLMAQVALDLGIESWDAETYEASHTS</sequence>
<accession>A0A6S6SFH0</accession>
<reference evidence="1" key="1">
    <citation type="submission" date="2020-01" db="EMBL/GenBank/DDBJ databases">
        <authorList>
            <person name="Meier V. D."/>
            <person name="Meier V D."/>
        </authorList>
    </citation>
    <scope>NUCLEOTIDE SEQUENCE</scope>
    <source>
        <strain evidence="1">HLG_WM_MAG_04</strain>
    </source>
</reference>
<dbReference type="PANTHER" id="PTHR30087:SF1">
    <property type="entry name" value="HYPOTHETICAL CYTOSOLIC PROTEIN"/>
    <property type="match status" value="1"/>
</dbReference>
<dbReference type="PANTHER" id="PTHR30087">
    <property type="entry name" value="INNER MEMBRANE PROTEIN"/>
    <property type="match status" value="1"/>
</dbReference>
<evidence type="ECO:0000313" key="1">
    <source>
        <dbReference type="EMBL" id="CAA6801725.1"/>
    </source>
</evidence>
<dbReference type="Pfam" id="PF04463">
    <property type="entry name" value="2-thiour_desulf"/>
    <property type="match status" value="1"/>
</dbReference>
<dbReference type="InterPro" id="IPR007553">
    <property type="entry name" value="2-thiour_desulf"/>
</dbReference>
<dbReference type="EMBL" id="CACVAX010000005">
    <property type="protein sequence ID" value="CAA6801725.1"/>
    <property type="molecule type" value="Genomic_DNA"/>
</dbReference>
<gene>
    <name evidence="1" type="ORF">HELGO_WM10228</name>
</gene>
<dbReference type="AlphaFoldDB" id="A0A6S6SFH0"/>
<name>A0A6S6SFH0_9BACT</name>
<proteinExistence type="predicted"/>